<evidence type="ECO:0000313" key="6">
    <source>
        <dbReference type="EMBL" id="MDP4300433.1"/>
    </source>
</evidence>
<feature type="region of interest" description="Disordered" evidence="4">
    <location>
        <begin position="8"/>
        <end position="50"/>
    </location>
</feature>
<feature type="compositionally biased region" description="Polar residues" evidence="4">
    <location>
        <begin position="383"/>
        <end position="395"/>
    </location>
</feature>
<feature type="domain" description="CheW-like" evidence="5">
    <location>
        <begin position="232"/>
        <end position="377"/>
    </location>
</feature>
<gene>
    <name evidence="6" type="ORF">Q8X39_07280</name>
</gene>
<dbReference type="Proteomes" id="UP001235760">
    <property type="component" value="Unassembled WGS sequence"/>
</dbReference>
<dbReference type="InterPro" id="IPR002545">
    <property type="entry name" value="CheW-lke_dom"/>
</dbReference>
<feature type="compositionally biased region" description="Basic and acidic residues" evidence="4">
    <location>
        <begin position="27"/>
        <end position="36"/>
    </location>
</feature>
<protein>
    <recommendedName>
        <fullName evidence="2">Chemotaxis protein CheW</fullName>
    </recommendedName>
</protein>
<keyword evidence="7" id="KW-1185">Reference proteome</keyword>
<keyword evidence="3" id="KW-0963">Cytoplasm</keyword>
<evidence type="ECO:0000259" key="5">
    <source>
        <dbReference type="PROSITE" id="PS50851"/>
    </source>
</evidence>
<evidence type="ECO:0000256" key="1">
    <source>
        <dbReference type="ARBA" id="ARBA00004496"/>
    </source>
</evidence>
<comment type="subcellular location">
    <subcellularLocation>
        <location evidence="1">Cytoplasm</location>
    </subcellularLocation>
</comment>
<feature type="domain" description="CheW-like" evidence="5">
    <location>
        <begin position="53"/>
        <end position="197"/>
    </location>
</feature>
<evidence type="ECO:0000313" key="7">
    <source>
        <dbReference type="Proteomes" id="UP001235760"/>
    </source>
</evidence>
<evidence type="ECO:0000256" key="2">
    <source>
        <dbReference type="ARBA" id="ARBA00021483"/>
    </source>
</evidence>
<dbReference type="SUPFAM" id="SSF50341">
    <property type="entry name" value="CheW-like"/>
    <property type="match status" value="3"/>
</dbReference>
<organism evidence="6 7">
    <name type="scientific">Leptothrix discophora</name>
    <dbReference type="NCBI Taxonomy" id="89"/>
    <lineage>
        <taxon>Bacteria</taxon>
        <taxon>Pseudomonadati</taxon>
        <taxon>Pseudomonadota</taxon>
        <taxon>Betaproteobacteria</taxon>
        <taxon>Burkholderiales</taxon>
        <taxon>Sphaerotilaceae</taxon>
        <taxon>Leptothrix</taxon>
    </lineage>
</organism>
<sequence length="595" mass="64027">MRTALALRDDHAEAALRGHPAPGDLDAAPRDARDDLDALDDGSDDGSDAASQNRQFVTFSVAGEMFAVPMAPVQEIIRVPAVAHLPLAPRTLDGLANLRGRVLPIINLRRLFGCDEREHDDATRALVINLGQALGFVVDRVASVVTIEAGEMEPADAIQSIVSADYLTGVIKRARSDGGHDMLLSIDFERLIEGQFSGIGALRGAERAASSIGNPAGLAEADAQDDDVASDELRLVSFSVAHQEYALDIAEVQEIVQLPERINALPNTPHHVLGVISLRERLLPLVSLRALFGLPTLDAAEQHRIVVTSLPGGLSVGLVTDSVKEVLSVPRAQAEPMPGLLSAQQDLDEFSSICRLDGGKRLVSIIATDRLLRMPAIERALDASSQLPTEDNSAMRQDRTRQNSLQNGLHSDADDRADSADDDTQVVIFRLGAEEFGVPIMSVQEIVRVPEALTRVPRTPAFVEGVINLRGTVLPVIDQRSRLGLPTIERNDQQRIMVYLIGGMRTGFIVDSVAEVLRIPRGQIVPAPTLSTEQSQLIGRVANLAGSKRMVMLIEPAHLLHGSEMQAMAQQLATPSVTTPAAARSHDDRTVARAA</sequence>
<dbReference type="InterPro" id="IPR036061">
    <property type="entry name" value="CheW-like_dom_sf"/>
</dbReference>
<name>A0ABT9G1S2_LEPDI</name>
<feature type="compositionally biased region" description="Acidic residues" evidence="4">
    <location>
        <begin position="37"/>
        <end position="47"/>
    </location>
</feature>
<dbReference type="SMART" id="SM00260">
    <property type="entry name" value="CheW"/>
    <property type="match status" value="3"/>
</dbReference>
<evidence type="ECO:0000256" key="3">
    <source>
        <dbReference type="ARBA" id="ARBA00022490"/>
    </source>
</evidence>
<dbReference type="InterPro" id="IPR039315">
    <property type="entry name" value="CheW"/>
</dbReference>
<dbReference type="Pfam" id="PF01584">
    <property type="entry name" value="CheW"/>
    <property type="match status" value="3"/>
</dbReference>
<dbReference type="PROSITE" id="PS50851">
    <property type="entry name" value="CHEW"/>
    <property type="match status" value="3"/>
</dbReference>
<dbReference type="Gene3D" id="2.30.30.40">
    <property type="entry name" value="SH3 Domains"/>
    <property type="match status" value="3"/>
</dbReference>
<dbReference type="RefSeq" id="WP_305748990.1">
    <property type="nucleotide sequence ID" value="NZ_JAUZEE010000003.1"/>
</dbReference>
<reference evidence="6 7" key="1">
    <citation type="submission" date="2023-08" db="EMBL/GenBank/DDBJ databases">
        <authorList>
            <person name="Roldan D.M."/>
            <person name="Menes R.J."/>
        </authorList>
    </citation>
    <scope>NUCLEOTIDE SEQUENCE [LARGE SCALE GENOMIC DNA]</scope>
    <source>
        <strain evidence="6 7">CCM 2812</strain>
    </source>
</reference>
<comment type="caution">
    <text evidence="6">The sequence shown here is derived from an EMBL/GenBank/DDBJ whole genome shotgun (WGS) entry which is preliminary data.</text>
</comment>
<feature type="region of interest" description="Disordered" evidence="4">
    <location>
        <begin position="383"/>
        <end position="419"/>
    </location>
</feature>
<evidence type="ECO:0000256" key="4">
    <source>
        <dbReference type="SAM" id="MobiDB-lite"/>
    </source>
</evidence>
<dbReference type="PANTHER" id="PTHR22617">
    <property type="entry name" value="CHEMOTAXIS SENSOR HISTIDINE KINASE-RELATED"/>
    <property type="match status" value="1"/>
</dbReference>
<dbReference type="PANTHER" id="PTHR22617:SF45">
    <property type="entry name" value="CHEMOTAXIS PROTEIN CHEW"/>
    <property type="match status" value="1"/>
</dbReference>
<accession>A0ABT9G1S2</accession>
<dbReference type="Gene3D" id="2.40.50.180">
    <property type="entry name" value="CheA-289, Domain 4"/>
    <property type="match status" value="3"/>
</dbReference>
<proteinExistence type="predicted"/>
<dbReference type="EMBL" id="JAUZEE010000003">
    <property type="protein sequence ID" value="MDP4300433.1"/>
    <property type="molecule type" value="Genomic_DNA"/>
</dbReference>
<feature type="domain" description="CheW-like" evidence="5">
    <location>
        <begin position="423"/>
        <end position="565"/>
    </location>
</feature>